<name>A0ABR2WBX4_9FUNG</name>
<sequence length="167" mass="19500">MSLYHLASKFWWDLFVQYAFWSSVWCLLLPTFTDGSFVYSHIGGSPVLTFPDDNSLTRGATNLTQSPLRSYDIVAIEMPMVYNKYGDIDLNGVMFTQRRNRNYLKKMRSSILNEVKDGYKKKKVILEMDPLVRPTKFEIDELAYILIFLGKPLKTMAHQWEETRTPP</sequence>
<evidence type="ECO:0000313" key="2">
    <source>
        <dbReference type="Proteomes" id="UP001479436"/>
    </source>
</evidence>
<proteinExistence type="predicted"/>
<gene>
    <name evidence="1" type="ORF">K7432_018622</name>
</gene>
<protein>
    <submittedName>
        <fullName evidence="1">Uncharacterized protein</fullName>
    </submittedName>
</protein>
<keyword evidence="2" id="KW-1185">Reference proteome</keyword>
<dbReference type="EMBL" id="JASJQH010006840">
    <property type="protein sequence ID" value="KAK9730053.1"/>
    <property type="molecule type" value="Genomic_DNA"/>
</dbReference>
<organism evidence="1 2">
    <name type="scientific">Basidiobolus ranarum</name>
    <dbReference type="NCBI Taxonomy" id="34480"/>
    <lineage>
        <taxon>Eukaryota</taxon>
        <taxon>Fungi</taxon>
        <taxon>Fungi incertae sedis</taxon>
        <taxon>Zoopagomycota</taxon>
        <taxon>Entomophthoromycotina</taxon>
        <taxon>Basidiobolomycetes</taxon>
        <taxon>Basidiobolales</taxon>
        <taxon>Basidiobolaceae</taxon>
        <taxon>Basidiobolus</taxon>
    </lineage>
</organism>
<accession>A0ABR2WBX4</accession>
<dbReference type="Proteomes" id="UP001479436">
    <property type="component" value="Unassembled WGS sequence"/>
</dbReference>
<comment type="caution">
    <text evidence="1">The sequence shown here is derived from an EMBL/GenBank/DDBJ whole genome shotgun (WGS) entry which is preliminary data.</text>
</comment>
<evidence type="ECO:0000313" key="1">
    <source>
        <dbReference type="EMBL" id="KAK9730053.1"/>
    </source>
</evidence>
<reference evidence="1 2" key="1">
    <citation type="submission" date="2023-04" db="EMBL/GenBank/DDBJ databases">
        <title>Genome of Basidiobolus ranarum AG-B5.</title>
        <authorList>
            <person name="Stajich J.E."/>
            <person name="Carter-House D."/>
            <person name="Gryganskyi A."/>
        </authorList>
    </citation>
    <scope>NUCLEOTIDE SEQUENCE [LARGE SCALE GENOMIC DNA]</scope>
    <source>
        <strain evidence="1 2">AG-B5</strain>
    </source>
</reference>